<sequence>MRGKAPLARVYDTADLLGTGDQPVRLAIRRMQAAGELTQIGRGRSGTLELTDTGRERIDRDRSALALAFKQDAEKEPWDGSWNLYAIGAPERERAARDSLRRTLLASGAASLATGTFLSPHDLRPLLDPAMGRYVISATARDLNIRGVTDPRTIAEELWPAEPIDSAYDVIATAIRQDDPTAHADVRRILLADALESALRDDPLIPLDLRRSPWRPTMLRRTWLACWNDIAPSAAYSAWDTVTAPAG</sequence>
<evidence type="ECO:0000259" key="1">
    <source>
        <dbReference type="Pfam" id="PF20803"/>
    </source>
</evidence>
<dbReference type="Proteomes" id="UP000282515">
    <property type="component" value="Unassembled WGS sequence"/>
</dbReference>
<dbReference type="EMBL" id="RDBF01000001">
    <property type="protein sequence ID" value="RLV57597.1"/>
    <property type="molecule type" value="Genomic_DNA"/>
</dbReference>
<evidence type="ECO:0000313" key="3">
    <source>
        <dbReference type="Proteomes" id="UP000282515"/>
    </source>
</evidence>
<dbReference type="GO" id="GO:0006351">
    <property type="term" value="P:DNA-templated transcription"/>
    <property type="evidence" value="ECO:0007669"/>
    <property type="project" value="TreeGrafter"/>
</dbReference>
<dbReference type="Gene3D" id="3.30.70.2650">
    <property type="match status" value="1"/>
</dbReference>
<organism evidence="2 3">
    <name type="scientific">Aeromicrobium phragmitis</name>
    <dbReference type="NCBI Taxonomy" id="2478914"/>
    <lineage>
        <taxon>Bacteria</taxon>
        <taxon>Bacillati</taxon>
        <taxon>Actinomycetota</taxon>
        <taxon>Actinomycetes</taxon>
        <taxon>Propionibacteriales</taxon>
        <taxon>Nocardioidaceae</taxon>
        <taxon>Aeromicrobium</taxon>
    </lineage>
</organism>
<dbReference type="Pfam" id="PF20803">
    <property type="entry name" value="PaaX_M"/>
    <property type="match status" value="1"/>
</dbReference>
<feature type="domain" description="Transcriptional repressor PaaX-like central Cas2-like" evidence="1">
    <location>
        <begin position="76"/>
        <end position="138"/>
    </location>
</feature>
<keyword evidence="3" id="KW-1185">Reference proteome</keyword>
<dbReference type="OrthoDB" id="2270427at2"/>
<accession>A0A3L8PQE4</accession>
<dbReference type="AlphaFoldDB" id="A0A3L8PQE4"/>
<gene>
    <name evidence="2" type="ORF">D9V41_00650</name>
</gene>
<proteinExistence type="predicted"/>
<comment type="caution">
    <text evidence="2">The sequence shown here is derived from an EMBL/GenBank/DDBJ whole genome shotgun (WGS) entry which is preliminary data.</text>
</comment>
<dbReference type="InterPro" id="IPR036388">
    <property type="entry name" value="WH-like_DNA-bd_sf"/>
</dbReference>
<dbReference type="InterPro" id="IPR048846">
    <property type="entry name" value="PaaX-like_central"/>
</dbReference>
<dbReference type="PANTHER" id="PTHR30319">
    <property type="entry name" value="PHENYLACETIC ACID REGULATOR-RELATED TRANSCRIPTIONAL REPRESSOR"/>
    <property type="match status" value="1"/>
</dbReference>
<evidence type="ECO:0000313" key="2">
    <source>
        <dbReference type="EMBL" id="RLV57597.1"/>
    </source>
</evidence>
<dbReference type="Gene3D" id="1.10.10.10">
    <property type="entry name" value="Winged helix-like DNA-binding domain superfamily/Winged helix DNA-binding domain"/>
    <property type="match status" value="1"/>
</dbReference>
<protein>
    <submittedName>
        <fullName evidence="2">PaaX family transcriptional regulator</fullName>
    </submittedName>
</protein>
<dbReference type="PANTHER" id="PTHR30319:SF1">
    <property type="entry name" value="TRANSCRIPTIONAL REPRESSOR PAAX"/>
    <property type="match status" value="1"/>
</dbReference>
<name>A0A3L8PQE4_9ACTN</name>
<reference evidence="2 3" key="1">
    <citation type="submission" date="2018-10" db="EMBL/GenBank/DDBJ databases">
        <title>Aeromicrobium sp. 9W16Y-2 whole genome shotgun sequence.</title>
        <authorList>
            <person name="Li F."/>
        </authorList>
    </citation>
    <scope>NUCLEOTIDE SEQUENCE [LARGE SCALE GENOMIC DNA]</scope>
    <source>
        <strain evidence="2 3">9W16Y-2</strain>
    </source>
</reference>